<dbReference type="InterPro" id="IPR001680">
    <property type="entry name" value="WD40_rpt"/>
</dbReference>
<keyword evidence="1 3" id="KW-0853">WD repeat</keyword>
<feature type="repeat" description="WD" evidence="3">
    <location>
        <begin position="657"/>
        <end position="688"/>
    </location>
</feature>
<feature type="repeat" description="WD" evidence="3">
    <location>
        <begin position="377"/>
        <end position="418"/>
    </location>
</feature>
<gene>
    <name evidence="4" type="ORF">GXM_07758</name>
</gene>
<dbReference type="Gene3D" id="2.130.10.10">
    <property type="entry name" value="YVTN repeat-like/Quinoprotein amine dehydrogenase"/>
    <property type="match status" value="3"/>
</dbReference>
<dbReference type="PANTHER" id="PTHR19848:SF8">
    <property type="entry name" value="F-BOX AND WD REPEAT DOMAIN CONTAINING 7"/>
    <property type="match status" value="1"/>
</dbReference>
<protein>
    <recommendedName>
        <fullName evidence="6">WD40 repeat domain-containing protein</fullName>
    </recommendedName>
</protein>
<dbReference type="RefSeq" id="WP_152592415.1">
    <property type="nucleotide sequence ID" value="NZ_CP045227.1"/>
</dbReference>
<accession>A0A5P8WCB0</accession>
<organism evidence="4 5">
    <name type="scientific">Nostoc sphaeroides CCNUC1</name>
    <dbReference type="NCBI Taxonomy" id="2653204"/>
    <lineage>
        <taxon>Bacteria</taxon>
        <taxon>Bacillati</taxon>
        <taxon>Cyanobacteriota</taxon>
        <taxon>Cyanophyceae</taxon>
        <taxon>Nostocales</taxon>
        <taxon>Nostocaceae</taxon>
        <taxon>Nostoc</taxon>
    </lineage>
</organism>
<evidence type="ECO:0000256" key="1">
    <source>
        <dbReference type="ARBA" id="ARBA00022574"/>
    </source>
</evidence>
<evidence type="ECO:0000256" key="2">
    <source>
        <dbReference type="ARBA" id="ARBA00022737"/>
    </source>
</evidence>
<dbReference type="Gene3D" id="2.60.40.10">
    <property type="entry name" value="Immunoglobulins"/>
    <property type="match status" value="1"/>
</dbReference>
<keyword evidence="5" id="KW-1185">Reference proteome</keyword>
<dbReference type="PROSITE" id="PS50082">
    <property type="entry name" value="WD_REPEATS_2"/>
    <property type="match status" value="2"/>
</dbReference>
<dbReference type="KEGG" id="nsh:GXM_07758"/>
<dbReference type="Proteomes" id="UP000326678">
    <property type="component" value="Chromosome Gxm2"/>
</dbReference>
<sequence>MENNVISASLSTQSLIFRPTQPPASFEVTVKNDSDRFANFQLEIEAAGEKRSSEYRWYRLEPEVAAAQPPGSSTKFQVFIFNTPISGFIGTVNLTVKVFSPQLGRERRLSLRLEIERDNRQKFLSVELPVKNFQVYPGNAVDILVRLQNMGQQPANIILRFAGIDSSWLVGSAERRLSIDPGNHTEISFQCQPPSVVQAASQNYTFTVEATSHNNSSASAEGNLEVLPVGFIKFSTPQHQQILSPGGRWLPDWKSKTVVYELLFKNASNLREEINLQIQGRDWRKCTFRKHPETANLDLGQTAKVNLEVTTKRPWIGIKKTLLLEARPELSDQRLGSTDPATQSLELEVLPIIPLWLQLAIAALIVALLALLLRQSPPQHLASVNSVRVSGTASQVVSGSDDCTLRVWRIGTSQIEPDETVKLNAQSLETCKGRSKPQGLLAIADDTITVLRFIPVENNRVAVGLAKGVIELREVPTGVKKDELQDSGDKVFDLVFTTDSLNLFSGYGSGKLRVWSRKLVNQEWNTKPKVIDLKRKQKELTDFQARALALSPNEETLVVAGNFKRFLVLPVNEISSSNSLKDLSVQTFEKFDGNTGNEDYVWGLAFAPDSYSSKKKILATSDSSGFITIWDLNQCVSNRNIQQGLIKLNCTQLERWQDESKHSIRSLAFSEDSSYLVSGGDDGRVVVWYFKPDSNYQLDKTKSPNGKTIYKSDKKINSLDLRSKQGFVISGSEDSKVILHHIK</sequence>
<keyword evidence="2" id="KW-0677">Repeat</keyword>
<name>A0A5P8WCB0_9NOSO</name>
<dbReference type="SUPFAM" id="SSF50978">
    <property type="entry name" value="WD40 repeat-like"/>
    <property type="match status" value="1"/>
</dbReference>
<proteinExistence type="predicted"/>
<evidence type="ECO:0000313" key="5">
    <source>
        <dbReference type="Proteomes" id="UP000326678"/>
    </source>
</evidence>
<dbReference type="EMBL" id="CP045227">
    <property type="protein sequence ID" value="QFS50264.1"/>
    <property type="molecule type" value="Genomic_DNA"/>
</dbReference>
<dbReference type="InterPro" id="IPR036322">
    <property type="entry name" value="WD40_repeat_dom_sf"/>
</dbReference>
<reference evidence="4 5" key="1">
    <citation type="submission" date="2019-10" db="EMBL/GenBank/DDBJ databases">
        <title>Genomic and transcriptomic insights into the perfect genentic adaptation of a filamentous nitrogen-fixing cyanobacterium to rice fields.</title>
        <authorList>
            <person name="Chen Z."/>
        </authorList>
    </citation>
    <scope>NUCLEOTIDE SEQUENCE [LARGE SCALE GENOMIC DNA]</scope>
    <source>
        <strain evidence="4">CCNUC1</strain>
    </source>
</reference>
<dbReference type="AlphaFoldDB" id="A0A5P8WCB0"/>
<evidence type="ECO:0008006" key="6">
    <source>
        <dbReference type="Google" id="ProtNLM"/>
    </source>
</evidence>
<dbReference type="Pfam" id="PF00400">
    <property type="entry name" value="WD40"/>
    <property type="match status" value="2"/>
</dbReference>
<dbReference type="PROSITE" id="PS50294">
    <property type="entry name" value="WD_REPEATS_REGION"/>
    <property type="match status" value="2"/>
</dbReference>
<evidence type="ECO:0000256" key="3">
    <source>
        <dbReference type="PROSITE-ProRule" id="PRU00221"/>
    </source>
</evidence>
<evidence type="ECO:0000313" key="4">
    <source>
        <dbReference type="EMBL" id="QFS50264.1"/>
    </source>
</evidence>
<dbReference type="InterPro" id="IPR015943">
    <property type="entry name" value="WD40/YVTN_repeat-like_dom_sf"/>
</dbReference>
<dbReference type="InterPro" id="IPR013783">
    <property type="entry name" value="Ig-like_fold"/>
</dbReference>
<dbReference type="SMART" id="SM00320">
    <property type="entry name" value="WD40"/>
    <property type="match status" value="5"/>
</dbReference>
<dbReference type="PANTHER" id="PTHR19848">
    <property type="entry name" value="WD40 REPEAT PROTEIN"/>
    <property type="match status" value="1"/>
</dbReference>